<dbReference type="GO" id="GO:0000009">
    <property type="term" value="F:alpha-1,6-mannosyltransferase activity"/>
    <property type="evidence" value="ECO:0007669"/>
    <property type="project" value="InterPro"/>
</dbReference>
<evidence type="ECO:0000256" key="8">
    <source>
        <dbReference type="ARBA" id="ARBA00022692"/>
    </source>
</evidence>
<keyword evidence="10 12" id="KW-1133">Transmembrane helix</keyword>
<evidence type="ECO:0000256" key="4">
    <source>
        <dbReference type="ARBA" id="ARBA00013795"/>
    </source>
</evidence>
<keyword evidence="6 12" id="KW-0328">Glycosyltransferase</keyword>
<protein>
    <recommendedName>
        <fullName evidence="4 12">GPI mannosyltransferase 2</fullName>
        <ecNumber evidence="12">2.4.1.-</ecNumber>
    </recommendedName>
</protein>
<evidence type="ECO:0000256" key="5">
    <source>
        <dbReference type="ARBA" id="ARBA00022502"/>
    </source>
</evidence>
<comment type="function">
    <text evidence="12">Mannosyltransferase involved in glycosylphosphatidylinositol-anchor biosynthesis.</text>
</comment>
<dbReference type="OrthoDB" id="10252502at2759"/>
<keyword evidence="9 12" id="KW-0256">Endoplasmic reticulum</keyword>
<dbReference type="Pfam" id="PF04188">
    <property type="entry name" value="Mannosyl_trans2"/>
    <property type="match status" value="2"/>
</dbReference>
<feature type="transmembrane region" description="Helical" evidence="12">
    <location>
        <begin position="126"/>
        <end position="148"/>
    </location>
</feature>
<comment type="subcellular location">
    <subcellularLocation>
        <location evidence="1 12">Endoplasmic reticulum membrane</location>
        <topology evidence="1 12">Multi-pass membrane protein</topology>
    </subcellularLocation>
</comment>
<dbReference type="PANTHER" id="PTHR12468:SF2">
    <property type="entry name" value="GPI MANNOSYLTRANSFERASE 2"/>
    <property type="match status" value="1"/>
</dbReference>
<evidence type="ECO:0000256" key="11">
    <source>
        <dbReference type="ARBA" id="ARBA00023136"/>
    </source>
</evidence>
<dbReference type="GO" id="GO:0031501">
    <property type="term" value="C:mannosyltransferase complex"/>
    <property type="evidence" value="ECO:0007669"/>
    <property type="project" value="TreeGrafter"/>
</dbReference>
<keyword evidence="8 12" id="KW-0812">Transmembrane</keyword>
<keyword evidence="11 12" id="KW-0472">Membrane</keyword>
<accession>A0A9P4HLX1</accession>
<dbReference type="EC" id="2.4.1.-" evidence="12"/>
<proteinExistence type="inferred from homology"/>
<comment type="pathway">
    <text evidence="2 12">Glycolipid biosynthesis; glycosylphosphatidylinositol-anchor biosynthesis.</text>
</comment>
<feature type="transmembrane region" description="Helical" evidence="12">
    <location>
        <begin position="222"/>
        <end position="247"/>
    </location>
</feature>
<dbReference type="GO" id="GO:0004376">
    <property type="term" value="F:GPI mannosyltransferase activity"/>
    <property type="evidence" value="ECO:0007669"/>
    <property type="project" value="InterPro"/>
</dbReference>
<dbReference type="AlphaFoldDB" id="A0A9P4HLX1"/>
<dbReference type="GO" id="GO:0005789">
    <property type="term" value="C:endoplasmic reticulum membrane"/>
    <property type="evidence" value="ECO:0007669"/>
    <property type="project" value="UniProtKB-SubCell"/>
</dbReference>
<comment type="similarity">
    <text evidence="3 12">Belongs to the PIGV family.</text>
</comment>
<feature type="transmembrane region" description="Helical" evidence="12">
    <location>
        <begin position="15"/>
        <end position="38"/>
    </location>
</feature>
<sequence>MTISETAVKGQKRQLILIFCLWKALLFSLAVFCPGPGYDTSALMLVDSSTKRHKNFLSLSRTDRVTMNLLRWDALYFAKAAERGKVHEQEWAFSWVYPWLIGNATRCKCAHVSDLFGDDVPDTRQYAMVGIGTSTVCHLLSVLVLYRLLTVTADSQQQRLVPFVGAVLHILTPASLFLSAPYAEALFSLLNFTGMLLYAQARALAATQPPSFREDILKLGSGVLFGLAALMRSNGLLSGLIILYDLARYLPHTISKQLTVHDVRRTTSTIVAGCFVLLGFVWPQYLAYGEFCTRSTELEFPPWCNRTIPSIYSWVQSRYCIQVLRNSFQPRLHGRSVPHSGTTVVPGISQSVTNHVPELALPQLVLALAAITSFHVQIVNRIASGYPTWYLMVATWLTNEQPTSSISKSRSRSQWVIRGMIMYGLVQGILFSNFLPPA</sequence>
<evidence type="ECO:0000256" key="12">
    <source>
        <dbReference type="RuleBase" id="RU363112"/>
    </source>
</evidence>
<evidence type="ECO:0000256" key="9">
    <source>
        <dbReference type="ARBA" id="ARBA00022824"/>
    </source>
</evidence>
<evidence type="ECO:0000313" key="14">
    <source>
        <dbReference type="Proteomes" id="UP000799777"/>
    </source>
</evidence>
<feature type="transmembrane region" description="Helical" evidence="12">
    <location>
        <begin position="267"/>
        <end position="288"/>
    </location>
</feature>
<evidence type="ECO:0000313" key="13">
    <source>
        <dbReference type="EMBL" id="KAF2036703.1"/>
    </source>
</evidence>
<gene>
    <name evidence="13" type="ORF">EK21DRAFT_51356</name>
</gene>
<keyword evidence="5 12" id="KW-0337">GPI-anchor biosynthesis</keyword>
<keyword evidence="14" id="KW-1185">Reference proteome</keyword>
<feature type="transmembrane region" description="Helical" evidence="12">
    <location>
        <begin position="160"/>
        <end position="179"/>
    </location>
</feature>
<reference evidence="13" key="1">
    <citation type="journal article" date="2020" name="Stud. Mycol.">
        <title>101 Dothideomycetes genomes: a test case for predicting lifestyles and emergence of pathogens.</title>
        <authorList>
            <person name="Haridas S."/>
            <person name="Albert R."/>
            <person name="Binder M."/>
            <person name="Bloem J."/>
            <person name="Labutti K."/>
            <person name="Salamov A."/>
            <person name="Andreopoulos B."/>
            <person name="Baker S."/>
            <person name="Barry K."/>
            <person name="Bills G."/>
            <person name="Bluhm B."/>
            <person name="Cannon C."/>
            <person name="Castanera R."/>
            <person name="Culley D."/>
            <person name="Daum C."/>
            <person name="Ezra D."/>
            <person name="Gonzalez J."/>
            <person name="Henrissat B."/>
            <person name="Kuo A."/>
            <person name="Liang C."/>
            <person name="Lipzen A."/>
            <person name="Lutzoni F."/>
            <person name="Magnuson J."/>
            <person name="Mondo S."/>
            <person name="Nolan M."/>
            <person name="Ohm R."/>
            <person name="Pangilinan J."/>
            <person name="Park H.-J."/>
            <person name="Ramirez L."/>
            <person name="Alfaro M."/>
            <person name="Sun H."/>
            <person name="Tritt A."/>
            <person name="Yoshinaga Y."/>
            <person name="Zwiers L.-H."/>
            <person name="Turgeon B."/>
            <person name="Goodwin S."/>
            <person name="Spatafora J."/>
            <person name="Crous P."/>
            <person name="Grigoriev I."/>
        </authorList>
    </citation>
    <scope>NUCLEOTIDE SEQUENCE</scope>
    <source>
        <strain evidence="13">CBS 110217</strain>
    </source>
</reference>
<dbReference type="InterPro" id="IPR007315">
    <property type="entry name" value="PIG-V/Gpi18"/>
</dbReference>
<evidence type="ECO:0000256" key="1">
    <source>
        <dbReference type="ARBA" id="ARBA00004477"/>
    </source>
</evidence>
<dbReference type="GO" id="GO:0006506">
    <property type="term" value="P:GPI anchor biosynthetic process"/>
    <property type="evidence" value="ECO:0007669"/>
    <property type="project" value="UniProtKB-KW"/>
</dbReference>
<evidence type="ECO:0000256" key="3">
    <source>
        <dbReference type="ARBA" id="ARBA00008698"/>
    </source>
</evidence>
<name>A0A9P4HLX1_9PLEO</name>
<keyword evidence="7 12" id="KW-0808">Transferase</keyword>
<organism evidence="13 14">
    <name type="scientific">Setomelanomma holmii</name>
    <dbReference type="NCBI Taxonomy" id="210430"/>
    <lineage>
        <taxon>Eukaryota</taxon>
        <taxon>Fungi</taxon>
        <taxon>Dikarya</taxon>
        <taxon>Ascomycota</taxon>
        <taxon>Pezizomycotina</taxon>
        <taxon>Dothideomycetes</taxon>
        <taxon>Pleosporomycetidae</taxon>
        <taxon>Pleosporales</taxon>
        <taxon>Pleosporineae</taxon>
        <taxon>Phaeosphaeriaceae</taxon>
        <taxon>Setomelanomma</taxon>
    </lineage>
</organism>
<dbReference type="EMBL" id="ML978154">
    <property type="protein sequence ID" value="KAF2036703.1"/>
    <property type="molecule type" value="Genomic_DNA"/>
</dbReference>
<evidence type="ECO:0000256" key="10">
    <source>
        <dbReference type="ARBA" id="ARBA00022989"/>
    </source>
</evidence>
<comment type="caution">
    <text evidence="13">The sequence shown here is derived from an EMBL/GenBank/DDBJ whole genome shotgun (WGS) entry which is preliminary data.</text>
</comment>
<dbReference type="PANTHER" id="PTHR12468">
    <property type="entry name" value="GPI MANNOSYLTRANSFERASE 2"/>
    <property type="match status" value="1"/>
</dbReference>
<dbReference type="Proteomes" id="UP000799777">
    <property type="component" value="Unassembled WGS sequence"/>
</dbReference>
<evidence type="ECO:0000256" key="2">
    <source>
        <dbReference type="ARBA" id="ARBA00004687"/>
    </source>
</evidence>
<evidence type="ECO:0000256" key="6">
    <source>
        <dbReference type="ARBA" id="ARBA00022676"/>
    </source>
</evidence>
<comment type="caution">
    <text evidence="12">Lacks conserved residue(s) required for the propagation of feature annotation.</text>
</comment>
<evidence type="ECO:0000256" key="7">
    <source>
        <dbReference type="ARBA" id="ARBA00022679"/>
    </source>
</evidence>